<dbReference type="HOGENOM" id="CLU_029381_1_0_1"/>
<sequence>MATTTNTWVGSAGAGGFDVRSDTMTTPTQSMLNAITTCTLRDDVFREDRTTMDLEEHIAKLSGKEAALFVLSGTMGNQVSLRTLLTQAPHSVIADYRSHIVKYEAGGVSAHTGATVVALVPANGTHLTLEDIQKNVELSNDVHYCPTRVISLENTLNGMVMPQDEVRRIAAYAREHNILLHCDGARMWEAVAAKAGTLSELCAEFDTVSLCFSKGLGAPIGSIIVSSKARIEHCRHIRKMMGGGTRQPGALTAAARVAVDETFGLTEDGQSGLLPGTHAMAKKVEALWVARGGTMVHPVHTNMAWLDIEAAGVESDKFIALCEEQGIAASGGRIITHYQVTANGEAVLHKLEKVFDAVLKK</sequence>
<dbReference type="PIRSF" id="PIRSF017617">
    <property type="entry name" value="Thr_aldolase"/>
    <property type="match status" value="1"/>
</dbReference>
<evidence type="ECO:0000313" key="8">
    <source>
        <dbReference type="Proteomes" id="UP000039046"/>
    </source>
</evidence>
<organism evidence="7 8">
    <name type="scientific">[Torrubiella] hemipterigena</name>
    <dbReference type="NCBI Taxonomy" id="1531966"/>
    <lineage>
        <taxon>Eukaryota</taxon>
        <taxon>Fungi</taxon>
        <taxon>Dikarya</taxon>
        <taxon>Ascomycota</taxon>
        <taxon>Pezizomycotina</taxon>
        <taxon>Sordariomycetes</taxon>
        <taxon>Hypocreomycetidae</taxon>
        <taxon>Hypocreales</taxon>
        <taxon>Clavicipitaceae</taxon>
        <taxon>Clavicipitaceae incertae sedis</taxon>
        <taxon>'Torrubiella' clade</taxon>
    </lineage>
</organism>
<dbReference type="GO" id="GO:0006567">
    <property type="term" value="P:L-threonine catabolic process"/>
    <property type="evidence" value="ECO:0007669"/>
    <property type="project" value="TreeGrafter"/>
</dbReference>
<evidence type="ECO:0000259" key="6">
    <source>
        <dbReference type="Pfam" id="PF01212"/>
    </source>
</evidence>
<dbReference type="InterPro" id="IPR023603">
    <property type="entry name" value="Low_specificity_L-TA-like"/>
</dbReference>
<evidence type="ECO:0000256" key="5">
    <source>
        <dbReference type="PIRSR" id="PIRSR017617-1"/>
    </source>
</evidence>
<keyword evidence="8" id="KW-1185">Reference proteome</keyword>
<dbReference type="GO" id="GO:0006545">
    <property type="term" value="P:glycine biosynthetic process"/>
    <property type="evidence" value="ECO:0007669"/>
    <property type="project" value="TreeGrafter"/>
</dbReference>
<evidence type="ECO:0000313" key="7">
    <source>
        <dbReference type="EMBL" id="CEJ90114.1"/>
    </source>
</evidence>
<dbReference type="STRING" id="1531966.A0A0A1T5N1"/>
<comment type="cofactor">
    <cofactor evidence="1">
        <name>pyridoxal 5'-phosphate</name>
        <dbReference type="ChEBI" id="CHEBI:597326"/>
    </cofactor>
</comment>
<dbReference type="Gene3D" id="3.40.640.10">
    <property type="entry name" value="Type I PLP-dependent aspartate aminotransferase-like (Major domain)"/>
    <property type="match status" value="1"/>
</dbReference>
<dbReference type="Gene3D" id="3.90.1150.10">
    <property type="entry name" value="Aspartate Aminotransferase, domain 1"/>
    <property type="match status" value="1"/>
</dbReference>
<name>A0A0A1T5N1_9HYPO</name>
<proteinExistence type="inferred from homology"/>
<dbReference type="InterPro" id="IPR015421">
    <property type="entry name" value="PyrdxlP-dep_Trfase_major"/>
</dbReference>
<protein>
    <recommendedName>
        <fullName evidence="6">Aromatic amino acid beta-eliminating lyase/threonine aldolase domain-containing protein</fullName>
    </recommendedName>
</protein>
<dbReference type="NCBIfam" id="NF041359">
    <property type="entry name" value="GntG_guanitoxin"/>
    <property type="match status" value="1"/>
</dbReference>
<gene>
    <name evidence="7" type="ORF">VHEMI05918</name>
</gene>
<feature type="domain" description="Aromatic amino acid beta-eliminating lyase/threonine aldolase" evidence="6">
    <location>
        <begin position="18"/>
        <end position="309"/>
    </location>
</feature>
<dbReference type="InterPro" id="IPR015424">
    <property type="entry name" value="PyrdxlP-dep_Trfase"/>
</dbReference>
<accession>A0A0A1T5N1</accession>
<dbReference type="InterPro" id="IPR015422">
    <property type="entry name" value="PyrdxlP-dep_Trfase_small"/>
</dbReference>
<comment type="similarity">
    <text evidence="2">Belongs to the threonine aldolase family.</text>
</comment>
<dbReference type="SUPFAM" id="SSF53383">
    <property type="entry name" value="PLP-dependent transferases"/>
    <property type="match status" value="1"/>
</dbReference>
<evidence type="ECO:0000256" key="2">
    <source>
        <dbReference type="ARBA" id="ARBA00006966"/>
    </source>
</evidence>
<evidence type="ECO:0000256" key="1">
    <source>
        <dbReference type="ARBA" id="ARBA00001933"/>
    </source>
</evidence>
<dbReference type="GO" id="GO:0008732">
    <property type="term" value="F:L-allo-threonine aldolase activity"/>
    <property type="evidence" value="ECO:0007669"/>
    <property type="project" value="TreeGrafter"/>
</dbReference>
<dbReference type="FunFam" id="3.40.640.10:FF:000030">
    <property type="entry name" value="Low-specificity L-threonine aldolase"/>
    <property type="match status" value="1"/>
</dbReference>
<dbReference type="PANTHER" id="PTHR48097:SF9">
    <property type="entry name" value="L-THREONINE ALDOLASE"/>
    <property type="match status" value="1"/>
</dbReference>
<dbReference type="AlphaFoldDB" id="A0A0A1T5N1"/>
<reference evidence="7 8" key="1">
    <citation type="journal article" date="2015" name="Genome Announc.">
        <title>Draft Genome Sequence and Gene Annotation of the Entomopathogenic Fungus Verticillium hemipterigenum.</title>
        <authorList>
            <person name="Horn F."/>
            <person name="Habel A."/>
            <person name="Scharf D.H."/>
            <person name="Dworschak J."/>
            <person name="Brakhage A.A."/>
            <person name="Guthke R."/>
            <person name="Hertweck C."/>
            <person name="Linde J."/>
        </authorList>
    </citation>
    <scope>NUCLEOTIDE SEQUENCE [LARGE SCALE GENOMIC DNA]</scope>
</reference>
<dbReference type="Pfam" id="PF01212">
    <property type="entry name" value="Beta_elim_lyase"/>
    <property type="match status" value="1"/>
</dbReference>
<dbReference type="GO" id="GO:0005829">
    <property type="term" value="C:cytosol"/>
    <property type="evidence" value="ECO:0007669"/>
    <property type="project" value="TreeGrafter"/>
</dbReference>
<keyword evidence="3" id="KW-0663">Pyridoxal phosphate</keyword>
<evidence type="ECO:0000256" key="3">
    <source>
        <dbReference type="ARBA" id="ARBA00022898"/>
    </source>
</evidence>
<feature type="modified residue" description="N6-(pyridoxal phosphate)lysine" evidence="5">
    <location>
        <position position="214"/>
    </location>
</feature>
<dbReference type="OrthoDB" id="10261951at2759"/>
<evidence type="ECO:0000256" key="4">
    <source>
        <dbReference type="ARBA" id="ARBA00023239"/>
    </source>
</evidence>
<dbReference type="InterPro" id="IPR001597">
    <property type="entry name" value="ArAA_b-elim_lyase/Thr_aldolase"/>
</dbReference>
<dbReference type="PANTHER" id="PTHR48097">
    <property type="entry name" value="L-THREONINE ALDOLASE-RELATED"/>
    <property type="match status" value="1"/>
</dbReference>
<keyword evidence="4" id="KW-0456">Lyase</keyword>
<dbReference type="EMBL" id="CDHN01000003">
    <property type="protein sequence ID" value="CEJ90114.1"/>
    <property type="molecule type" value="Genomic_DNA"/>
</dbReference>
<dbReference type="Proteomes" id="UP000039046">
    <property type="component" value="Unassembled WGS sequence"/>
</dbReference>